<dbReference type="InterPro" id="IPR016161">
    <property type="entry name" value="Ald_DH/histidinol_DH"/>
</dbReference>
<evidence type="ECO:0000256" key="4">
    <source>
        <dbReference type="RuleBase" id="RU003345"/>
    </source>
</evidence>
<dbReference type="EMBL" id="FOMX01000002">
    <property type="protein sequence ID" value="SFD52140.1"/>
    <property type="molecule type" value="Genomic_DNA"/>
</dbReference>
<proteinExistence type="inferred from homology"/>
<dbReference type="SUPFAM" id="SSF53720">
    <property type="entry name" value="ALDH-like"/>
    <property type="match status" value="1"/>
</dbReference>
<dbReference type="InterPro" id="IPR029510">
    <property type="entry name" value="Ald_DH_CS_GLU"/>
</dbReference>
<dbReference type="InterPro" id="IPR016163">
    <property type="entry name" value="Ald_DH_C"/>
</dbReference>
<dbReference type="Proteomes" id="UP000199400">
    <property type="component" value="Unassembled WGS sequence"/>
</dbReference>
<keyword evidence="2 4" id="KW-0560">Oxidoreductase</keyword>
<reference evidence="8" key="1">
    <citation type="submission" date="2016-10" db="EMBL/GenBank/DDBJ databases">
        <authorList>
            <person name="Varghese N."/>
            <person name="Submissions S."/>
        </authorList>
    </citation>
    <scope>NUCLEOTIDE SEQUENCE [LARGE SCALE GENOMIC DNA]</scope>
    <source>
        <strain evidence="8">ATCC 25963</strain>
    </source>
</reference>
<evidence type="ECO:0000256" key="1">
    <source>
        <dbReference type="ARBA" id="ARBA00009986"/>
    </source>
</evidence>
<sequence>MSPERLVPHNPATGQPLEPVDCTTPEGVRETVARARTAQRAWAATAADARARQIRALAQAIGDHADALGRSISDEMGKPIREARAEARSVAVRVESFVRAADQALADDDGVENGIRVRVRWRPLGVVGVIAPWNYPVATPSNLLLSALLTGNAAVFKPSEYTPHTGALLHRLYAETLPEGLVGLVQGAGSVGAALVASDVDMIAFTGSIATGQAIMREAATTMKRLVLELGGKDPMIVLPGADLQAAARYAADEALRNAGQVCVSVERIIVHADVAAEFTRRVADLVRAVKPGDPRDESTAFGPMASARQRDLVLEQLADARRRGATFVIEGQAQGPGFYLTPSVVTDLKPEMTLVKDETFGPVVAIQVARDVEEAVQLANDTRYGLGASVWGPPGPELDAVADRIEAGMVGVNRGLSTAAGGPWVGWKMSGLGYTRSVAGMRHFLQPQSQARRAE</sequence>
<dbReference type="PROSITE" id="PS00687">
    <property type="entry name" value="ALDEHYDE_DEHYDR_GLU"/>
    <property type="match status" value="1"/>
</dbReference>
<evidence type="ECO:0000313" key="8">
    <source>
        <dbReference type="Proteomes" id="UP000199400"/>
    </source>
</evidence>
<evidence type="ECO:0000256" key="2">
    <source>
        <dbReference type="ARBA" id="ARBA00023002"/>
    </source>
</evidence>
<dbReference type="OrthoDB" id="9762913at2"/>
<protein>
    <submittedName>
        <fullName evidence="7">Succinate-semialdehyde dehydrogenase / glutarate-semialdehyde dehydrogenase</fullName>
    </submittedName>
</protein>
<dbReference type="RefSeq" id="WP_096334478.1">
    <property type="nucleotide sequence ID" value="NZ_FOMX01000002.1"/>
</dbReference>
<dbReference type="InterPro" id="IPR016162">
    <property type="entry name" value="Ald_DH_N"/>
</dbReference>
<feature type="region of interest" description="Disordered" evidence="5">
    <location>
        <begin position="1"/>
        <end position="20"/>
    </location>
</feature>
<evidence type="ECO:0000259" key="6">
    <source>
        <dbReference type="Pfam" id="PF00171"/>
    </source>
</evidence>
<dbReference type="PANTHER" id="PTHR11699">
    <property type="entry name" value="ALDEHYDE DEHYDROGENASE-RELATED"/>
    <property type="match status" value="1"/>
</dbReference>
<dbReference type="FunFam" id="3.40.309.10:FF:000009">
    <property type="entry name" value="Aldehyde dehydrogenase A"/>
    <property type="match status" value="1"/>
</dbReference>
<name>A0A1I1T9N4_9BACT</name>
<evidence type="ECO:0000256" key="5">
    <source>
        <dbReference type="SAM" id="MobiDB-lite"/>
    </source>
</evidence>
<dbReference type="GO" id="GO:0016620">
    <property type="term" value="F:oxidoreductase activity, acting on the aldehyde or oxo group of donors, NAD or NADP as acceptor"/>
    <property type="evidence" value="ECO:0007669"/>
    <property type="project" value="InterPro"/>
</dbReference>
<dbReference type="STRING" id="54.SAMN02745121_00407"/>
<evidence type="ECO:0000256" key="3">
    <source>
        <dbReference type="PROSITE-ProRule" id="PRU10007"/>
    </source>
</evidence>
<dbReference type="Gene3D" id="3.40.309.10">
    <property type="entry name" value="Aldehyde Dehydrogenase, Chain A, domain 2"/>
    <property type="match status" value="1"/>
</dbReference>
<dbReference type="InterPro" id="IPR015590">
    <property type="entry name" value="Aldehyde_DH_dom"/>
</dbReference>
<dbReference type="Pfam" id="PF00171">
    <property type="entry name" value="Aldedh"/>
    <property type="match status" value="1"/>
</dbReference>
<evidence type="ECO:0000313" key="7">
    <source>
        <dbReference type="EMBL" id="SFD52140.1"/>
    </source>
</evidence>
<feature type="domain" description="Aldehyde dehydrogenase" evidence="6">
    <location>
        <begin position="9"/>
        <end position="449"/>
    </location>
</feature>
<dbReference type="Gene3D" id="3.40.605.10">
    <property type="entry name" value="Aldehyde Dehydrogenase, Chain A, domain 1"/>
    <property type="match status" value="1"/>
</dbReference>
<gene>
    <name evidence="7" type="ORF">SAMN02745121_00407</name>
</gene>
<accession>A0A1I1T9N4</accession>
<dbReference type="AlphaFoldDB" id="A0A1I1T9N4"/>
<keyword evidence="8" id="KW-1185">Reference proteome</keyword>
<feature type="active site" evidence="3">
    <location>
        <position position="229"/>
    </location>
</feature>
<organism evidence="7 8">
    <name type="scientific">Nannocystis exedens</name>
    <dbReference type="NCBI Taxonomy" id="54"/>
    <lineage>
        <taxon>Bacteria</taxon>
        <taxon>Pseudomonadati</taxon>
        <taxon>Myxococcota</taxon>
        <taxon>Polyangia</taxon>
        <taxon>Nannocystales</taxon>
        <taxon>Nannocystaceae</taxon>
        <taxon>Nannocystis</taxon>
    </lineage>
</organism>
<comment type="similarity">
    <text evidence="1 4">Belongs to the aldehyde dehydrogenase family.</text>
</comment>